<dbReference type="GO" id="GO:0003700">
    <property type="term" value="F:DNA-binding transcription factor activity"/>
    <property type="evidence" value="ECO:0007669"/>
    <property type="project" value="InterPro"/>
</dbReference>
<dbReference type="InterPro" id="IPR011663">
    <property type="entry name" value="UTRA"/>
</dbReference>
<dbReference type="SUPFAM" id="SSF46785">
    <property type="entry name" value="Winged helix' DNA-binding domain"/>
    <property type="match status" value="1"/>
</dbReference>
<evidence type="ECO:0000313" key="8">
    <source>
        <dbReference type="Proteomes" id="UP000577697"/>
    </source>
</evidence>
<keyword evidence="1" id="KW-0805">Transcription regulation</keyword>
<dbReference type="Proteomes" id="UP000075755">
    <property type="component" value="Plasmid pAA02"/>
</dbReference>
<keyword evidence="5" id="KW-0614">Plasmid</keyword>
<evidence type="ECO:0000259" key="4">
    <source>
        <dbReference type="PROSITE" id="PS50949"/>
    </source>
</evidence>
<dbReference type="PANTHER" id="PTHR44846:SF16">
    <property type="entry name" value="TRANSCRIPTIONAL REGULATOR PHNF-RELATED"/>
    <property type="match status" value="1"/>
</dbReference>
<dbReference type="Proteomes" id="UP000577697">
    <property type="component" value="Unassembled WGS sequence"/>
</dbReference>
<dbReference type="InterPro" id="IPR028978">
    <property type="entry name" value="Chorismate_lyase_/UTRA_dom_sf"/>
</dbReference>
<dbReference type="RefSeq" id="WP_083948883.1">
    <property type="nucleotide sequence ID" value="NZ_CP015007.1"/>
</dbReference>
<dbReference type="InterPro" id="IPR036388">
    <property type="entry name" value="WH-like_DNA-bd_sf"/>
</dbReference>
<keyword evidence="2" id="KW-0238">DNA-binding</keyword>
<organism evidence="5 7">
    <name type="scientific">Aminobacter aminovorans</name>
    <name type="common">Chelatobacter heintzii</name>
    <dbReference type="NCBI Taxonomy" id="83263"/>
    <lineage>
        <taxon>Bacteria</taxon>
        <taxon>Pseudomonadati</taxon>
        <taxon>Pseudomonadota</taxon>
        <taxon>Alphaproteobacteria</taxon>
        <taxon>Hyphomicrobiales</taxon>
        <taxon>Phyllobacteriaceae</taxon>
        <taxon>Aminobacter</taxon>
    </lineage>
</organism>
<protein>
    <submittedName>
        <fullName evidence="6">GntR family histidine utilization transcriptional repressor</fullName>
    </submittedName>
    <submittedName>
        <fullName evidence="5">Histidine utilization repressor</fullName>
    </submittedName>
</protein>
<dbReference type="SMART" id="SM00866">
    <property type="entry name" value="UTRA"/>
    <property type="match status" value="1"/>
</dbReference>
<dbReference type="Gene3D" id="3.40.1410.10">
    <property type="entry name" value="Chorismate lyase-like"/>
    <property type="match status" value="1"/>
</dbReference>
<keyword evidence="8" id="KW-1185">Reference proteome</keyword>
<dbReference type="GO" id="GO:0003677">
    <property type="term" value="F:DNA binding"/>
    <property type="evidence" value="ECO:0007669"/>
    <property type="project" value="UniProtKB-KW"/>
</dbReference>
<dbReference type="InterPro" id="IPR036390">
    <property type="entry name" value="WH_DNA-bd_sf"/>
</dbReference>
<dbReference type="EMBL" id="JACICB010000052">
    <property type="protein sequence ID" value="MBB3710345.1"/>
    <property type="molecule type" value="Genomic_DNA"/>
</dbReference>
<accession>A0AAC8YV32</accession>
<keyword evidence="3" id="KW-0804">Transcription</keyword>
<dbReference type="SMART" id="SM00345">
    <property type="entry name" value="HTH_GNTR"/>
    <property type="match status" value="1"/>
</dbReference>
<evidence type="ECO:0000256" key="2">
    <source>
        <dbReference type="ARBA" id="ARBA00023125"/>
    </source>
</evidence>
<dbReference type="KEGG" id="aak:AA2016_6130"/>
<evidence type="ECO:0000313" key="6">
    <source>
        <dbReference type="EMBL" id="MBB3710345.1"/>
    </source>
</evidence>
<dbReference type="Pfam" id="PF00392">
    <property type="entry name" value="GntR"/>
    <property type="match status" value="1"/>
</dbReference>
<evidence type="ECO:0000256" key="3">
    <source>
        <dbReference type="ARBA" id="ARBA00023163"/>
    </source>
</evidence>
<dbReference type="InterPro" id="IPR000524">
    <property type="entry name" value="Tscrpt_reg_HTH_GntR"/>
</dbReference>
<dbReference type="AlphaFoldDB" id="A0AAC8YV32"/>
<name>A0AAC8YV32_AMIAI</name>
<dbReference type="CDD" id="cd07377">
    <property type="entry name" value="WHTH_GntR"/>
    <property type="match status" value="1"/>
</dbReference>
<sequence length="255" mass="28800">MATGKRRKERRPSDFELDGDGPVYLQIERAVRSKVQSGAWPPGYRIPTEIDLMRLAQCSRATINKALTNLANAKLIVRQRRHGSHIRQSTEEHAVLGILDIRKQIEGAARTYSYEVIERRVLNAGDGSVCWPEVEPGEPLLWLLAVHRGNGEAEVIEERLIRLALAPDAEQESFKDTPPNAWLLARLPCTRLAHSISARLATGRETELLDLPRQCALLVSERRTWAESEPVTWVRLSFPGERNQFSGEFNPLNPD</sequence>
<evidence type="ECO:0000313" key="7">
    <source>
        <dbReference type="Proteomes" id="UP000075755"/>
    </source>
</evidence>
<dbReference type="PANTHER" id="PTHR44846">
    <property type="entry name" value="MANNOSYL-D-GLYCERATE TRANSPORT/METABOLISM SYSTEM REPRESSOR MNGR-RELATED"/>
    <property type="match status" value="1"/>
</dbReference>
<evidence type="ECO:0000256" key="1">
    <source>
        <dbReference type="ARBA" id="ARBA00023015"/>
    </source>
</evidence>
<proteinExistence type="predicted"/>
<dbReference type="SUPFAM" id="SSF64288">
    <property type="entry name" value="Chorismate lyase-like"/>
    <property type="match status" value="1"/>
</dbReference>
<dbReference type="InterPro" id="IPR050679">
    <property type="entry name" value="Bact_HTH_transcr_reg"/>
</dbReference>
<feature type="domain" description="HTH gntR-type" evidence="4">
    <location>
        <begin position="21"/>
        <end position="89"/>
    </location>
</feature>
<evidence type="ECO:0000313" key="5">
    <source>
        <dbReference type="EMBL" id="AMS45033.1"/>
    </source>
</evidence>
<gene>
    <name evidence="5" type="ORF">AA2016_6130</name>
    <name evidence="6" type="ORF">FHS67_006709</name>
</gene>
<dbReference type="Gene3D" id="1.10.10.10">
    <property type="entry name" value="Winged helix-like DNA-binding domain superfamily/Winged helix DNA-binding domain"/>
    <property type="match status" value="1"/>
</dbReference>
<dbReference type="EMBL" id="CP015007">
    <property type="protein sequence ID" value="AMS45033.1"/>
    <property type="molecule type" value="Genomic_DNA"/>
</dbReference>
<dbReference type="Pfam" id="PF07702">
    <property type="entry name" value="UTRA"/>
    <property type="match status" value="1"/>
</dbReference>
<geneLocation type="plasmid" evidence="5 7">
    <name>pAA02</name>
</geneLocation>
<reference evidence="5 7" key="1">
    <citation type="submission" date="2016-03" db="EMBL/GenBank/DDBJ databases">
        <title>Complete genome of Aminobacter aminovorans KCTC 2477.</title>
        <authorList>
            <person name="Kim K.M."/>
        </authorList>
    </citation>
    <scope>NUCLEOTIDE SEQUENCE [LARGE SCALE GENOMIC DNA]</scope>
    <source>
        <strain evidence="5 7">KCTC 2477</strain>
        <plasmid evidence="5 7">pAA02</plasmid>
    </source>
</reference>
<reference evidence="6 8" key="2">
    <citation type="submission" date="2020-08" db="EMBL/GenBank/DDBJ databases">
        <title>Genomic Encyclopedia of Type Strains, Phase IV (KMG-IV): sequencing the most valuable type-strain genomes for metagenomic binning, comparative biology and taxonomic classification.</title>
        <authorList>
            <person name="Goeker M."/>
        </authorList>
    </citation>
    <scope>NUCLEOTIDE SEQUENCE [LARGE SCALE GENOMIC DNA]</scope>
    <source>
        <strain evidence="6 8">DSM 10368</strain>
    </source>
</reference>
<dbReference type="PROSITE" id="PS50949">
    <property type="entry name" value="HTH_GNTR"/>
    <property type="match status" value="1"/>
</dbReference>